<dbReference type="EMBL" id="BMKB01000003">
    <property type="protein sequence ID" value="GGA53071.1"/>
    <property type="molecule type" value="Genomic_DNA"/>
</dbReference>
<dbReference type="RefSeq" id="WP_127071004.1">
    <property type="nucleotide sequence ID" value="NZ_BMKB01000003.1"/>
</dbReference>
<comment type="caution">
    <text evidence="2">The sequence shown here is derived from an EMBL/GenBank/DDBJ whole genome shotgun (WGS) entry which is preliminary data.</text>
</comment>
<evidence type="ECO:0000313" key="3">
    <source>
        <dbReference type="Proteomes" id="UP000596977"/>
    </source>
</evidence>
<keyword evidence="1" id="KW-0732">Signal</keyword>
<proteinExistence type="predicted"/>
<feature type="chain" id="PRO_5036673672" evidence="1">
    <location>
        <begin position="26"/>
        <end position="177"/>
    </location>
</feature>
<protein>
    <submittedName>
        <fullName evidence="2">Uncharacterized protein</fullName>
    </submittedName>
</protein>
<dbReference type="AlphaFoldDB" id="A0A916RDJ9"/>
<accession>A0A916RDJ9</accession>
<gene>
    <name evidence="2" type="ORF">GCM10011499_24000</name>
</gene>
<evidence type="ECO:0000313" key="2">
    <source>
        <dbReference type="EMBL" id="GGA53071.1"/>
    </source>
</evidence>
<evidence type="ECO:0000256" key="1">
    <source>
        <dbReference type="SAM" id="SignalP"/>
    </source>
</evidence>
<keyword evidence="3" id="KW-1185">Reference proteome</keyword>
<organism evidence="2 3">
    <name type="scientific">Pelagibacterium lentulum</name>
    <dbReference type="NCBI Taxonomy" id="2029865"/>
    <lineage>
        <taxon>Bacteria</taxon>
        <taxon>Pseudomonadati</taxon>
        <taxon>Pseudomonadota</taxon>
        <taxon>Alphaproteobacteria</taxon>
        <taxon>Hyphomicrobiales</taxon>
        <taxon>Devosiaceae</taxon>
        <taxon>Pelagibacterium</taxon>
    </lineage>
</organism>
<name>A0A916RDJ9_9HYPH</name>
<reference evidence="2 3" key="1">
    <citation type="journal article" date="2014" name="Int. J. Syst. Evol. Microbiol.">
        <title>Complete genome sequence of Corynebacterium casei LMG S-19264T (=DSM 44701T), isolated from a smear-ripened cheese.</title>
        <authorList>
            <consortium name="US DOE Joint Genome Institute (JGI-PGF)"/>
            <person name="Walter F."/>
            <person name="Albersmeier A."/>
            <person name="Kalinowski J."/>
            <person name="Ruckert C."/>
        </authorList>
    </citation>
    <scope>NUCLEOTIDE SEQUENCE [LARGE SCALE GENOMIC DNA]</scope>
    <source>
        <strain evidence="2 3">CGMCC 1.15896</strain>
    </source>
</reference>
<dbReference type="OrthoDB" id="1094983at2"/>
<feature type="signal peptide" evidence="1">
    <location>
        <begin position="1"/>
        <end position="25"/>
    </location>
</feature>
<sequence length="177" mass="19660">MSALSRTLAPLALFLMISATGPVHAETFNDMSIDRLRASVTNEHPSAYYILSSKLFDTGQRDEAVFWFYAGQLRYRTHLVCNPDLPADADPALFGALSEVIGAEINAYAFGDLAMLEETIDKVIAWDNDTPNKFTNVRDCADAYHAILQGLKELKTYVIENAEEVRAQRAANGLENR</sequence>
<dbReference type="Proteomes" id="UP000596977">
    <property type="component" value="Unassembled WGS sequence"/>
</dbReference>